<evidence type="ECO:0000313" key="2">
    <source>
        <dbReference type="Proteomes" id="UP000514462"/>
    </source>
</evidence>
<evidence type="ECO:0000313" key="1">
    <source>
        <dbReference type="EMBL" id="QMR39556.1"/>
    </source>
</evidence>
<organism evidence="1 2">
    <name type="scientific">Klebsiella aerogenes</name>
    <name type="common">Enterobacter aerogenes</name>
    <dbReference type="NCBI Taxonomy" id="548"/>
    <lineage>
        <taxon>Bacteria</taxon>
        <taxon>Pseudomonadati</taxon>
        <taxon>Pseudomonadota</taxon>
        <taxon>Gammaproteobacteria</taxon>
        <taxon>Enterobacterales</taxon>
        <taxon>Enterobacteriaceae</taxon>
        <taxon>Klebsiella/Raoultella group</taxon>
        <taxon>Klebsiella</taxon>
    </lineage>
</organism>
<dbReference type="EMBL" id="CP055904">
    <property type="protein sequence ID" value="QMR39556.1"/>
    <property type="molecule type" value="Genomic_DNA"/>
</dbReference>
<reference evidence="2" key="1">
    <citation type="submission" date="2020-06" db="EMBL/GenBank/DDBJ databases">
        <title>REHAB project genomes.</title>
        <authorList>
            <person name="Shaw L.P."/>
        </authorList>
    </citation>
    <scope>NUCLEOTIDE SEQUENCE [LARGE SCALE GENOMIC DNA]</scope>
    <source>
        <strain evidence="2">RHBSTW-00938</strain>
    </source>
</reference>
<dbReference type="Proteomes" id="UP000514462">
    <property type="component" value="Chromosome"/>
</dbReference>
<sequence length="289" mass="32929">MQGTFIGFNTAGITYEDHFMALLLKVKHQNGMFQTYYLQAPVLADLFMVLANRMSIFLQRLQQDGENEAQKVELLAYNETLIANTPEIDMLEVQNPNPELRIMSITLKPGETESTLILMLQNEQIATLRIDDRQVEALILGIQQSLTMAADTKLNEYLALALDFVLLYTVDLTTQPNIEYQQYAQEEWKLNLFNHHLGVLYSYEQEDGKKVLSGAVIKTSVEHQSEFEKSIALRLIAKSQKLKQLHDQHTPYQIFSKVIPSAPGQMLTKDECLKSLHEFYVATKAALDA</sequence>
<dbReference type="InterPro" id="IPR031810">
    <property type="entry name" value="YjeJ-like"/>
</dbReference>
<name>A0AAP9QV91_KLEAE</name>
<gene>
    <name evidence="1" type="ORF">HV331_08635</name>
</gene>
<protein>
    <submittedName>
        <fullName evidence="1">Uncharacterized protein</fullName>
    </submittedName>
</protein>
<dbReference type="Pfam" id="PF15922">
    <property type="entry name" value="YjeJ"/>
    <property type="match status" value="1"/>
</dbReference>
<accession>A0AAP9QV91</accession>
<proteinExistence type="predicted"/>
<dbReference type="AlphaFoldDB" id="A0AAP9QV91"/>
<dbReference type="RefSeq" id="WP_142974903.1">
    <property type="nucleotide sequence ID" value="NZ_CABHFP010000005.1"/>
</dbReference>